<evidence type="ECO:0000313" key="8">
    <source>
        <dbReference type="Proteomes" id="UP000001554"/>
    </source>
</evidence>
<dbReference type="AlphaFoldDB" id="A0A9J7KTC6"/>
<protein>
    <submittedName>
        <fullName evidence="9">Progestin and adipoQ receptor family member 3-like</fullName>
    </submittedName>
</protein>
<gene>
    <name evidence="9" type="primary">LOC118411831</name>
</gene>
<feature type="binding site" evidence="6">
    <location>
        <position position="169"/>
    </location>
    <ligand>
        <name>Zn(2+)</name>
        <dbReference type="ChEBI" id="CHEBI:29105"/>
    </ligand>
</feature>
<dbReference type="GeneID" id="118411831"/>
<dbReference type="Proteomes" id="UP000001554">
    <property type="component" value="Chromosome 3"/>
</dbReference>
<organism evidence="8 9">
    <name type="scientific">Branchiostoma floridae</name>
    <name type="common">Florida lancelet</name>
    <name type="synonym">Amphioxus</name>
    <dbReference type="NCBI Taxonomy" id="7739"/>
    <lineage>
        <taxon>Eukaryota</taxon>
        <taxon>Metazoa</taxon>
        <taxon>Chordata</taxon>
        <taxon>Cephalochordata</taxon>
        <taxon>Leptocardii</taxon>
        <taxon>Amphioxiformes</taxon>
        <taxon>Branchiostomatidae</taxon>
        <taxon>Branchiostoma</taxon>
    </lineage>
</organism>
<evidence type="ECO:0000256" key="5">
    <source>
        <dbReference type="ARBA" id="ARBA00023136"/>
    </source>
</evidence>
<reference evidence="9" key="2">
    <citation type="submission" date="2025-08" db="UniProtKB">
        <authorList>
            <consortium name="RefSeq"/>
        </authorList>
    </citation>
    <scope>IDENTIFICATION</scope>
    <source>
        <strain evidence="9">S238N-H82</strain>
        <tissue evidence="9">Testes</tissue>
    </source>
</reference>
<keyword evidence="6" id="KW-0479">Metal-binding</keyword>
<evidence type="ECO:0000256" key="1">
    <source>
        <dbReference type="ARBA" id="ARBA00004141"/>
    </source>
</evidence>
<feature type="binding site" evidence="6">
    <location>
        <position position="18"/>
    </location>
    <ligand>
        <name>Zn(2+)</name>
        <dbReference type="ChEBI" id="CHEBI:29105"/>
    </ligand>
</feature>
<evidence type="ECO:0000256" key="2">
    <source>
        <dbReference type="ARBA" id="ARBA00007018"/>
    </source>
</evidence>
<evidence type="ECO:0000256" key="6">
    <source>
        <dbReference type="PIRSR" id="PIRSR604254-1"/>
    </source>
</evidence>
<feature type="binding site" evidence="6">
    <location>
        <position position="173"/>
    </location>
    <ligand>
        <name>Zn(2+)</name>
        <dbReference type="ChEBI" id="CHEBI:29105"/>
    </ligand>
</feature>
<dbReference type="OMA" id="GRFNIWG"/>
<proteinExistence type="inferred from homology"/>
<reference evidence="8" key="1">
    <citation type="journal article" date="2020" name="Nat. Ecol. Evol.">
        <title>Deeply conserved synteny resolves early events in vertebrate evolution.</title>
        <authorList>
            <person name="Simakov O."/>
            <person name="Marletaz F."/>
            <person name="Yue J.X."/>
            <person name="O'Connell B."/>
            <person name="Jenkins J."/>
            <person name="Brandt A."/>
            <person name="Calef R."/>
            <person name="Tung C.H."/>
            <person name="Huang T.K."/>
            <person name="Schmutz J."/>
            <person name="Satoh N."/>
            <person name="Yu J.K."/>
            <person name="Putnam N.H."/>
            <person name="Green R.E."/>
            <person name="Rokhsar D.S."/>
        </authorList>
    </citation>
    <scope>NUCLEOTIDE SEQUENCE [LARGE SCALE GENOMIC DNA]</scope>
    <source>
        <strain evidence="8">S238N-H82</strain>
    </source>
</reference>
<dbReference type="KEGG" id="bfo:118411831"/>
<keyword evidence="3 7" id="KW-0812">Transmembrane</keyword>
<dbReference type="InterPro" id="IPR004254">
    <property type="entry name" value="AdipoR/HlyIII-related"/>
</dbReference>
<feature type="transmembrane region" description="Helical" evidence="7">
    <location>
        <begin position="130"/>
        <end position="151"/>
    </location>
</feature>
<name>A0A9J7KTC6_BRAFL</name>
<comment type="similarity">
    <text evidence="2">Belongs to the ADIPOR family.</text>
</comment>
<evidence type="ECO:0000256" key="4">
    <source>
        <dbReference type="ARBA" id="ARBA00022989"/>
    </source>
</evidence>
<feature type="transmembrane region" description="Helical" evidence="7">
    <location>
        <begin position="64"/>
        <end position="82"/>
    </location>
</feature>
<keyword evidence="8" id="KW-1185">Reference proteome</keyword>
<feature type="transmembrane region" description="Helical" evidence="7">
    <location>
        <begin position="97"/>
        <end position="118"/>
    </location>
</feature>
<feature type="transmembrane region" description="Helical" evidence="7">
    <location>
        <begin position="37"/>
        <end position="57"/>
    </location>
</feature>
<evidence type="ECO:0000256" key="3">
    <source>
        <dbReference type="ARBA" id="ARBA00022692"/>
    </source>
</evidence>
<dbReference type="Pfam" id="PF03006">
    <property type="entry name" value="HlyIII"/>
    <property type="match status" value="1"/>
</dbReference>
<dbReference type="RefSeq" id="XP_035670213.1">
    <property type="nucleotide sequence ID" value="XM_035814320.1"/>
</dbReference>
<dbReference type="OrthoDB" id="529367at2759"/>
<dbReference type="GO" id="GO:0016020">
    <property type="term" value="C:membrane"/>
    <property type="evidence" value="ECO:0007669"/>
    <property type="project" value="UniProtKB-SubCell"/>
</dbReference>
<dbReference type="PANTHER" id="PTHR20855:SF15">
    <property type="entry name" value="PROGESTIN AND ADIPOQ RECEPTOR FAMILY MEMBER 3"/>
    <property type="match status" value="1"/>
</dbReference>
<sequence>MIAVVDYGVVFWLSVYYHTFLAQGCQHKYHQCLALDIWGIGMASSGVAVVYLAYVYCCSSWWQMFYYSLLGGVITWYSVIWLHPKMVPGWVSVRRRFLALSPLHTVFYAIILLQPLHLNRYWPDSLPQTVLSVAAQPVAILQAGILVFFVMKIPERWWPGRFNIWGHSHQWWHLLLIVKFLFWRRTILTFMQLKLHTLC</sequence>
<comment type="subcellular location">
    <subcellularLocation>
        <location evidence="1">Membrane</location>
        <topology evidence="1">Multi-pass membrane protein</topology>
    </subcellularLocation>
</comment>
<keyword evidence="5 7" id="KW-0472">Membrane</keyword>
<evidence type="ECO:0000313" key="9">
    <source>
        <dbReference type="RefSeq" id="XP_035670213.1"/>
    </source>
</evidence>
<keyword evidence="4 7" id="KW-1133">Transmembrane helix</keyword>
<dbReference type="PANTHER" id="PTHR20855">
    <property type="entry name" value="ADIPOR/PROGESTIN RECEPTOR-RELATED"/>
    <property type="match status" value="1"/>
</dbReference>
<keyword evidence="6" id="KW-0862">Zinc</keyword>
<feature type="transmembrane region" description="Helical" evidence="7">
    <location>
        <begin position="171"/>
        <end position="191"/>
    </location>
</feature>
<accession>A0A9J7KTC6</accession>
<dbReference type="GO" id="GO:0046872">
    <property type="term" value="F:metal ion binding"/>
    <property type="evidence" value="ECO:0007669"/>
    <property type="project" value="UniProtKB-KW"/>
</dbReference>
<evidence type="ECO:0000256" key="7">
    <source>
        <dbReference type="SAM" id="Phobius"/>
    </source>
</evidence>